<name>A0AAU9V857_EUPED</name>
<organism evidence="1 2">
    <name type="scientific">Euphydryas editha</name>
    <name type="common">Edith's checkerspot</name>
    <dbReference type="NCBI Taxonomy" id="104508"/>
    <lineage>
        <taxon>Eukaryota</taxon>
        <taxon>Metazoa</taxon>
        <taxon>Ecdysozoa</taxon>
        <taxon>Arthropoda</taxon>
        <taxon>Hexapoda</taxon>
        <taxon>Insecta</taxon>
        <taxon>Pterygota</taxon>
        <taxon>Neoptera</taxon>
        <taxon>Endopterygota</taxon>
        <taxon>Lepidoptera</taxon>
        <taxon>Glossata</taxon>
        <taxon>Ditrysia</taxon>
        <taxon>Papilionoidea</taxon>
        <taxon>Nymphalidae</taxon>
        <taxon>Nymphalinae</taxon>
        <taxon>Euphydryas</taxon>
    </lineage>
</organism>
<accession>A0AAU9V857</accession>
<keyword evidence="2" id="KW-1185">Reference proteome</keyword>
<dbReference type="EMBL" id="CAKOGL010000030">
    <property type="protein sequence ID" value="CAH2106950.1"/>
    <property type="molecule type" value="Genomic_DNA"/>
</dbReference>
<comment type="caution">
    <text evidence="1">The sequence shown here is derived from an EMBL/GenBank/DDBJ whole genome shotgun (WGS) entry which is preliminary data.</text>
</comment>
<gene>
    <name evidence="1" type="ORF">EEDITHA_LOCUS21023</name>
</gene>
<dbReference type="Proteomes" id="UP001153954">
    <property type="component" value="Unassembled WGS sequence"/>
</dbReference>
<sequence length="74" mass="8651">MVQNFPTVTQREWDYSQTKFKAQTFDQQERKLGSSVFQQIVCDSLLVLWTELGHKNHDTVHDTADIKSDSKHAR</sequence>
<evidence type="ECO:0000313" key="1">
    <source>
        <dbReference type="EMBL" id="CAH2106950.1"/>
    </source>
</evidence>
<proteinExistence type="predicted"/>
<reference evidence="1" key="1">
    <citation type="submission" date="2022-03" db="EMBL/GenBank/DDBJ databases">
        <authorList>
            <person name="Tunstrom K."/>
        </authorList>
    </citation>
    <scope>NUCLEOTIDE SEQUENCE</scope>
</reference>
<protein>
    <submittedName>
        <fullName evidence="1">Uncharacterized protein</fullName>
    </submittedName>
</protein>
<dbReference type="AlphaFoldDB" id="A0AAU9V857"/>
<evidence type="ECO:0000313" key="2">
    <source>
        <dbReference type="Proteomes" id="UP001153954"/>
    </source>
</evidence>